<feature type="region of interest" description="Disordered" evidence="1">
    <location>
        <begin position="78"/>
        <end position="97"/>
    </location>
</feature>
<organism evidence="2 3">
    <name type="scientific">Prorocentrum cordatum</name>
    <dbReference type="NCBI Taxonomy" id="2364126"/>
    <lineage>
        <taxon>Eukaryota</taxon>
        <taxon>Sar</taxon>
        <taxon>Alveolata</taxon>
        <taxon>Dinophyceae</taxon>
        <taxon>Prorocentrales</taxon>
        <taxon>Prorocentraceae</taxon>
        <taxon>Prorocentrum</taxon>
    </lineage>
</organism>
<feature type="compositionally biased region" description="Low complexity" evidence="1">
    <location>
        <begin position="143"/>
        <end position="154"/>
    </location>
</feature>
<sequence length="164" mass="17005">MVPTASPTTPAPTASTPEPTPGGTGRCEGWTFEKNCGWTLETNCPGQSPGSSGWASDDGGQGYECCCGQQLWKHANASLAPSPVSSPTASPTQGGTGRCEGWTFEKNCGWTLETNCPGQSPGSSGWASDDGGQGYELTTAVRGTSAAAGSSFGSMRTRHWRRHR</sequence>
<proteinExistence type="predicted"/>
<comment type="caution">
    <text evidence="2">The sequence shown here is derived from an EMBL/GenBank/DDBJ whole genome shotgun (WGS) entry which is preliminary data.</text>
</comment>
<dbReference type="Proteomes" id="UP001189429">
    <property type="component" value="Unassembled WGS sequence"/>
</dbReference>
<evidence type="ECO:0000313" key="2">
    <source>
        <dbReference type="EMBL" id="CAK0827235.1"/>
    </source>
</evidence>
<evidence type="ECO:0008006" key="4">
    <source>
        <dbReference type="Google" id="ProtNLM"/>
    </source>
</evidence>
<keyword evidence="3" id="KW-1185">Reference proteome</keyword>
<reference evidence="2" key="1">
    <citation type="submission" date="2023-10" db="EMBL/GenBank/DDBJ databases">
        <authorList>
            <person name="Chen Y."/>
            <person name="Shah S."/>
            <person name="Dougan E. K."/>
            <person name="Thang M."/>
            <person name="Chan C."/>
        </authorList>
    </citation>
    <scope>NUCLEOTIDE SEQUENCE [LARGE SCALE GENOMIC DNA]</scope>
</reference>
<name>A0ABN9S873_9DINO</name>
<accession>A0ABN9S873</accession>
<dbReference type="EMBL" id="CAUYUJ010009606">
    <property type="protein sequence ID" value="CAK0827235.1"/>
    <property type="molecule type" value="Genomic_DNA"/>
</dbReference>
<evidence type="ECO:0000256" key="1">
    <source>
        <dbReference type="SAM" id="MobiDB-lite"/>
    </source>
</evidence>
<feature type="region of interest" description="Disordered" evidence="1">
    <location>
        <begin position="141"/>
        <end position="164"/>
    </location>
</feature>
<feature type="compositionally biased region" description="Low complexity" evidence="1">
    <location>
        <begin position="1"/>
        <end position="17"/>
    </location>
</feature>
<feature type="compositionally biased region" description="Low complexity" evidence="1">
    <location>
        <begin position="78"/>
        <end position="91"/>
    </location>
</feature>
<evidence type="ECO:0000313" key="3">
    <source>
        <dbReference type="Proteomes" id="UP001189429"/>
    </source>
</evidence>
<gene>
    <name evidence="2" type="ORF">PCOR1329_LOCUS26831</name>
</gene>
<feature type="region of interest" description="Disordered" evidence="1">
    <location>
        <begin position="1"/>
        <end position="26"/>
    </location>
</feature>
<protein>
    <recommendedName>
        <fullName evidence="4">Cellulase</fullName>
    </recommendedName>
</protein>